<dbReference type="GO" id="GO:0002098">
    <property type="term" value="P:tRNA wobble uridine modification"/>
    <property type="evidence" value="ECO:0007669"/>
    <property type="project" value="TreeGrafter"/>
</dbReference>
<evidence type="ECO:0000256" key="8">
    <source>
        <dbReference type="HAMAP-Rule" id="MF_00379"/>
    </source>
</evidence>
<dbReference type="EC" id="3.6.-.-" evidence="8"/>
<keyword evidence="11" id="KW-1185">Reference proteome</keyword>
<evidence type="ECO:0000256" key="7">
    <source>
        <dbReference type="ARBA" id="ARBA00023134"/>
    </source>
</evidence>
<dbReference type="EMBL" id="VZDO01000010">
    <property type="protein sequence ID" value="KAB0679420.1"/>
    <property type="molecule type" value="Genomic_DNA"/>
</dbReference>
<dbReference type="AlphaFoldDB" id="A0A7V7PNU8"/>
<dbReference type="GO" id="GO:0003924">
    <property type="term" value="F:GTPase activity"/>
    <property type="evidence" value="ECO:0007669"/>
    <property type="project" value="UniProtKB-UniRule"/>
</dbReference>
<dbReference type="SUPFAM" id="SSF52540">
    <property type="entry name" value="P-loop containing nucleoside triphosphate hydrolases"/>
    <property type="match status" value="1"/>
</dbReference>
<evidence type="ECO:0000313" key="10">
    <source>
        <dbReference type="EMBL" id="KAB0679420.1"/>
    </source>
</evidence>
<dbReference type="PROSITE" id="PS51709">
    <property type="entry name" value="G_TRME"/>
    <property type="match status" value="1"/>
</dbReference>
<dbReference type="Gene3D" id="3.30.1360.120">
    <property type="entry name" value="Probable tRNA modification gtpase trme, domain 1"/>
    <property type="match status" value="1"/>
</dbReference>
<dbReference type="Proteomes" id="UP000432089">
    <property type="component" value="Unassembled WGS sequence"/>
</dbReference>
<dbReference type="InterPro" id="IPR025867">
    <property type="entry name" value="MnmE_helical"/>
</dbReference>
<keyword evidence="5 8" id="KW-0460">Magnesium</keyword>
<proteinExistence type="inferred from homology"/>
<keyword evidence="4 8" id="KW-0378">Hydrolase</keyword>
<dbReference type="InterPro" id="IPR003593">
    <property type="entry name" value="AAA+_ATPase"/>
</dbReference>
<comment type="cofactor">
    <cofactor evidence="8">
        <name>K(+)</name>
        <dbReference type="ChEBI" id="CHEBI:29103"/>
    </cofactor>
    <text evidence="8">Binds 1 potassium ion per subunit.</text>
</comment>
<dbReference type="NCBIfam" id="TIGR00231">
    <property type="entry name" value="small_GTP"/>
    <property type="match status" value="1"/>
</dbReference>
<dbReference type="Pfam" id="PF12631">
    <property type="entry name" value="MnmE_helical"/>
    <property type="match status" value="1"/>
</dbReference>
<comment type="subunit">
    <text evidence="8">Homodimer. Heterotetramer of two MnmE and two MnmG subunits.</text>
</comment>
<reference evidence="10 11" key="1">
    <citation type="submission" date="2019-09" db="EMBL/GenBank/DDBJ databases">
        <title>YIM 132180 draft genome.</title>
        <authorList>
            <person name="Zhang K."/>
        </authorList>
    </citation>
    <scope>NUCLEOTIDE SEQUENCE [LARGE SCALE GENOMIC DNA]</scope>
    <source>
        <strain evidence="10 11">YIM 132180</strain>
    </source>
</reference>
<dbReference type="HAMAP" id="MF_00379">
    <property type="entry name" value="GTPase_MnmE"/>
    <property type="match status" value="1"/>
</dbReference>
<feature type="binding site" evidence="8">
    <location>
        <position position="248"/>
    </location>
    <ligand>
        <name>K(+)</name>
        <dbReference type="ChEBI" id="CHEBI:29103"/>
    </ligand>
</feature>
<dbReference type="GO" id="GO:0046872">
    <property type="term" value="F:metal ion binding"/>
    <property type="evidence" value="ECO:0007669"/>
    <property type="project" value="UniProtKB-KW"/>
</dbReference>
<evidence type="ECO:0000256" key="1">
    <source>
        <dbReference type="ARBA" id="ARBA00011043"/>
    </source>
</evidence>
<evidence type="ECO:0000256" key="6">
    <source>
        <dbReference type="ARBA" id="ARBA00022958"/>
    </source>
</evidence>
<evidence type="ECO:0000256" key="3">
    <source>
        <dbReference type="ARBA" id="ARBA00022741"/>
    </source>
</evidence>
<keyword evidence="3 8" id="KW-0547">Nucleotide-binding</keyword>
<accession>A0A7V7PNU8</accession>
<dbReference type="PANTHER" id="PTHR42714">
    <property type="entry name" value="TRNA MODIFICATION GTPASE GTPBP3"/>
    <property type="match status" value="1"/>
</dbReference>
<evidence type="ECO:0000313" key="11">
    <source>
        <dbReference type="Proteomes" id="UP000432089"/>
    </source>
</evidence>
<evidence type="ECO:0000259" key="9">
    <source>
        <dbReference type="PROSITE" id="PS51709"/>
    </source>
</evidence>
<dbReference type="InterPro" id="IPR004520">
    <property type="entry name" value="GTPase_MnmE"/>
</dbReference>
<feature type="binding site" evidence="8">
    <location>
        <position position="231"/>
    </location>
    <ligand>
        <name>Mg(2+)</name>
        <dbReference type="ChEBI" id="CHEBI:18420"/>
    </ligand>
</feature>
<dbReference type="FunFam" id="3.30.1360.120:FF:000007">
    <property type="entry name" value="tRNA modification GTPase GTPBP3, mitochondrial"/>
    <property type="match status" value="1"/>
</dbReference>
<feature type="binding site" evidence="8">
    <location>
        <position position="252"/>
    </location>
    <ligand>
        <name>Mg(2+)</name>
        <dbReference type="ChEBI" id="CHEBI:18420"/>
    </ligand>
</feature>
<dbReference type="CDD" id="cd04164">
    <property type="entry name" value="trmE"/>
    <property type="match status" value="1"/>
</dbReference>
<comment type="caution">
    <text evidence="8">Lacks conserved residue(s) required for the propagation of feature annotation.</text>
</comment>
<comment type="function">
    <text evidence="8">Exhibits a very high intrinsic GTPase hydrolysis rate. Involved in the addition of a carboxymethylaminomethyl (cmnm) group at the wobble position (U34) of certain tRNAs, forming tRNA-cmnm(5)s(2)U34.</text>
</comment>
<gene>
    <name evidence="8 10" type="primary">mnmE</name>
    <name evidence="8" type="synonym">trmE</name>
    <name evidence="10" type="ORF">F6X38_13550</name>
</gene>
<comment type="similarity">
    <text evidence="1 8">Belongs to the TRAFAC class TrmE-Era-EngA-EngB-Septin-like GTPase superfamily. TrmE GTPase family.</text>
</comment>
<dbReference type="CDD" id="cd14858">
    <property type="entry name" value="TrmE_N"/>
    <property type="match status" value="1"/>
</dbReference>
<feature type="binding site" evidence="8">
    <location>
        <position position="227"/>
    </location>
    <ligand>
        <name>K(+)</name>
        <dbReference type="ChEBI" id="CHEBI:29103"/>
    </ligand>
</feature>
<dbReference type="InterPro" id="IPR005225">
    <property type="entry name" value="Small_GTP-bd"/>
</dbReference>
<name>A0A7V7PNU8_9HYPH</name>
<feature type="binding site" evidence="8">
    <location>
        <position position="246"/>
    </location>
    <ligand>
        <name>K(+)</name>
        <dbReference type="ChEBI" id="CHEBI:29103"/>
    </ligand>
</feature>
<organism evidence="10 11">
    <name type="scientific">Plantimonas leprariae</name>
    <dbReference type="NCBI Taxonomy" id="2615207"/>
    <lineage>
        <taxon>Bacteria</taxon>
        <taxon>Pseudomonadati</taxon>
        <taxon>Pseudomonadota</taxon>
        <taxon>Alphaproteobacteria</taxon>
        <taxon>Hyphomicrobiales</taxon>
        <taxon>Aurantimonadaceae</taxon>
        <taxon>Plantimonas</taxon>
    </lineage>
</organism>
<dbReference type="Gene3D" id="1.20.120.430">
    <property type="entry name" value="tRNA modification GTPase MnmE domain 2"/>
    <property type="match status" value="1"/>
</dbReference>
<dbReference type="InterPro" id="IPR018948">
    <property type="entry name" value="GTP-bd_TrmE_N"/>
</dbReference>
<feature type="binding site" evidence="8">
    <location>
        <begin position="227"/>
        <end position="232"/>
    </location>
    <ligand>
        <name>GTP</name>
        <dbReference type="ChEBI" id="CHEBI:37565"/>
    </ligand>
</feature>
<comment type="caution">
    <text evidence="10">The sequence shown here is derived from an EMBL/GenBank/DDBJ whole genome shotgun (WGS) entry which is preliminary data.</text>
</comment>
<dbReference type="InterPro" id="IPR006073">
    <property type="entry name" value="GTP-bd"/>
</dbReference>
<evidence type="ECO:0000256" key="2">
    <source>
        <dbReference type="ARBA" id="ARBA00022694"/>
    </source>
</evidence>
<feature type="binding site" evidence="8">
    <location>
        <begin position="346"/>
        <end position="348"/>
    </location>
    <ligand>
        <name>GTP</name>
        <dbReference type="ChEBI" id="CHEBI:37565"/>
    </ligand>
</feature>
<dbReference type="NCBIfam" id="NF003661">
    <property type="entry name" value="PRK05291.1-3"/>
    <property type="match status" value="1"/>
</dbReference>
<keyword evidence="6 8" id="KW-0630">Potassium</keyword>
<feature type="binding site" evidence="8">
    <location>
        <begin position="271"/>
        <end position="274"/>
    </location>
    <ligand>
        <name>GTP</name>
        <dbReference type="ChEBI" id="CHEBI:37565"/>
    </ligand>
</feature>
<dbReference type="GO" id="GO:0005737">
    <property type="term" value="C:cytoplasm"/>
    <property type="evidence" value="ECO:0007669"/>
    <property type="project" value="UniProtKB-SubCell"/>
</dbReference>
<feature type="binding site" evidence="8">
    <location>
        <begin position="246"/>
        <end position="252"/>
    </location>
    <ligand>
        <name>GTP</name>
        <dbReference type="ChEBI" id="CHEBI:37565"/>
    </ligand>
</feature>
<dbReference type="Gene3D" id="3.40.50.300">
    <property type="entry name" value="P-loop containing nucleotide triphosphate hydrolases"/>
    <property type="match status" value="1"/>
</dbReference>
<dbReference type="PANTHER" id="PTHR42714:SF2">
    <property type="entry name" value="TRNA MODIFICATION GTPASE GTPBP3, MITOCHONDRIAL"/>
    <property type="match status" value="1"/>
</dbReference>
<dbReference type="SMART" id="SM00382">
    <property type="entry name" value="AAA"/>
    <property type="match status" value="1"/>
</dbReference>
<dbReference type="InterPro" id="IPR031168">
    <property type="entry name" value="G_TrmE"/>
</dbReference>
<dbReference type="GO" id="GO:0005525">
    <property type="term" value="F:GTP binding"/>
    <property type="evidence" value="ECO:0007669"/>
    <property type="project" value="UniProtKB-UniRule"/>
</dbReference>
<protein>
    <recommendedName>
        <fullName evidence="8">tRNA modification GTPase MnmE</fullName>
        <ecNumber evidence="8">3.6.-.-</ecNumber>
    </recommendedName>
</protein>
<evidence type="ECO:0000256" key="4">
    <source>
        <dbReference type="ARBA" id="ARBA00022801"/>
    </source>
</evidence>
<dbReference type="InterPro" id="IPR027368">
    <property type="entry name" value="MnmE_dom2"/>
</dbReference>
<dbReference type="Pfam" id="PF10396">
    <property type="entry name" value="TrmE_N"/>
    <property type="match status" value="1"/>
</dbReference>
<keyword evidence="2 8" id="KW-0819">tRNA processing</keyword>
<feature type="domain" description="TrmE-type G" evidence="9">
    <location>
        <begin position="217"/>
        <end position="365"/>
    </location>
</feature>
<evidence type="ECO:0000256" key="5">
    <source>
        <dbReference type="ARBA" id="ARBA00022842"/>
    </source>
</evidence>
<dbReference type="SUPFAM" id="SSF116878">
    <property type="entry name" value="TrmE connector domain"/>
    <property type="match status" value="1"/>
</dbReference>
<feature type="binding site" evidence="8">
    <location>
        <position position="251"/>
    </location>
    <ligand>
        <name>K(+)</name>
        <dbReference type="ChEBI" id="CHEBI:29103"/>
    </ligand>
</feature>
<keyword evidence="7 8" id="KW-0342">GTP-binding</keyword>
<sequence length="440" mass="45947">MRRPDTIAALSSGSLPSGVAVVRVSGTLARKALSRIAGSVPEARRASLRLLRDGEGTPLDRGLALFFEAPGTATGEDIAEFHLHGGRAVVAGVLEALTAISGIRLAEAGEFTRRAFENGTIDLTEAEGLADLLAAETAAQRAHALANAGGDLRALYEGWAARLVRARALLEASFDFADEGDVAADVAAPVRRIAAGLAEEMREHLAGARRGEILREGFRVAIVGAPNAGKSTLLNALAQREAAIVTDVPGTTRDVIEVMLDLGGFAVRLSDTAGLRETADPVERIGVERAKGAMAAADLVLELESPDALLPAELRDAARDVPRLRIRTKADVESGQETTPANISVSARTGEGMAALADRIATEAARAVPDPAALVPARARHREAVAAALRQLDEFAASAAPAEIGAELLRLAGDKLGRLTGRTDVEDLLDVIFSEFCIGK</sequence>
<dbReference type="Pfam" id="PF01926">
    <property type="entry name" value="MMR_HSR1"/>
    <property type="match status" value="1"/>
</dbReference>
<keyword evidence="8" id="KW-0479">Metal-binding</keyword>
<keyword evidence="8" id="KW-0963">Cytoplasm</keyword>
<dbReference type="GO" id="GO:0030488">
    <property type="term" value="P:tRNA methylation"/>
    <property type="evidence" value="ECO:0007669"/>
    <property type="project" value="TreeGrafter"/>
</dbReference>
<dbReference type="InterPro" id="IPR027417">
    <property type="entry name" value="P-loop_NTPase"/>
</dbReference>
<comment type="subcellular location">
    <subcellularLocation>
        <location evidence="8">Cytoplasm</location>
    </subcellularLocation>
</comment>
<dbReference type="InterPro" id="IPR027266">
    <property type="entry name" value="TrmE/GcvT-like"/>
</dbReference>